<name>A0ABT1K810_9ACTN</name>
<evidence type="ECO:0000313" key="1">
    <source>
        <dbReference type="EMBL" id="MCP2350138.1"/>
    </source>
</evidence>
<reference evidence="1 2" key="1">
    <citation type="submission" date="2022-06" db="EMBL/GenBank/DDBJ databases">
        <title>Sequencing the genomes of 1000 actinobacteria strains.</title>
        <authorList>
            <person name="Klenk H.-P."/>
        </authorList>
    </citation>
    <scope>NUCLEOTIDE SEQUENCE [LARGE SCALE GENOMIC DNA]</scope>
    <source>
        <strain evidence="1 2">DSM 44170</strain>
    </source>
</reference>
<dbReference type="RefSeq" id="WP_253775254.1">
    <property type="nucleotide sequence ID" value="NZ_BAAAVE010000051.1"/>
</dbReference>
<evidence type="ECO:0000313" key="2">
    <source>
        <dbReference type="Proteomes" id="UP001320766"/>
    </source>
</evidence>
<dbReference type="EMBL" id="JAMZEC010000001">
    <property type="protein sequence ID" value="MCP2350138.1"/>
    <property type="molecule type" value="Genomic_DNA"/>
</dbReference>
<comment type="caution">
    <text evidence="1">The sequence shown here is derived from an EMBL/GenBank/DDBJ whole genome shotgun (WGS) entry which is preliminary data.</text>
</comment>
<proteinExistence type="predicted"/>
<gene>
    <name evidence="1" type="ORF">HD595_006260</name>
</gene>
<keyword evidence="2" id="KW-1185">Reference proteome</keyword>
<protein>
    <submittedName>
        <fullName evidence="1">Uncharacterized protein</fullName>
    </submittedName>
</protein>
<accession>A0ABT1K810</accession>
<dbReference type="Proteomes" id="UP001320766">
    <property type="component" value="Unassembled WGS sequence"/>
</dbReference>
<organism evidence="1 2">
    <name type="scientific">Nonomuraea roseoviolacea subsp. carminata</name>
    <dbReference type="NCBI Taxonomy" id="160689"/>
    <lineage>
        <taxon>Bacteria</taxon>
        <taxon>Bacillati</taxon>
        <taxon>Actinomycetota</taxon>
        <taxon>Actinomycetes</taxon>
        <taxon>Streptosporangiales</taxon>
        <taxon>Streptosporangiaceae</taxon>
        <taxon>Nonomuraea</taxon>
    </lineage>
</organism>
<sequence>MSVPAEHASMTPLPVLAAERLQTALKDHGIAADVHDGYGLALVSVWVGLVVWCDCDRYWWRAGWDIRRKSVVYAWHAAVEPVRAARRVAFRYAELHSNHSYSEVIADLASSTRCEDGSVR</sequence>